<evidence type="ECO:0000313" key="1">
    <source>
        <dbReference type="EMBL" id="CAG6733269.1"/>
    </source>
</evidence>
<organism evidence="1">
    <name type="scientific">Cacopsylla melanoneura</name>
    <dbReference type="NCBI Taxonomy" id="428564"/>
    <lineage>
        <taxon>Eukaryota</taxon>
        <taxon>Metazoa</taxon>
        <taxon>Ecdysozoa</taxon>
        <taxon>Arthropoda</taxon>
        <taxon>Hexapoda</taxon>
        <taxon>Insecta</taxon>
        <taxon>Pterygota</taxon>
        <taxon>Neoptera</taxon>
        <taxon>Paraneoptera</taxon>
        <taxon>Hemiptera</taxon>
        <taxon>Sternorrhyncha</taxon>
        <taxon>Psylloidea</taxon>
        <taxon>Psyllidae</taxon>
        <taxon>Psyllinae</taxon>
        <taxon>Cacopsylla</taxon>
    </lineage>
</organism>
<protein>
    <submittedName>
        <fullName evidence="1">Uncharacterized protein</fullName>
    </submittedName>
</protein>
<name>A0A8D8YR86_9HEMI</name>
<proteinExistence type="predicted"/>
<dbReference type="EMBL" id="HBUF01389287">
    <property type="protein sequence ID" value="CAG6733269.1"/>
    <property type="molecule type" value="Transcribed_RNA"/>
</dbReference>
<dbReference type="AlphaFoldDB" id="A0A8D8YR86"/>
<accession>A0A8D8YR86</accession>
<sequence>MRGVDPCIGLSSPSTRSVRYTTTWVNYCGQKSSVTSSSKWARTRHDSWHTLPSWGRGLKYCEPRYWRRSVHETNIWMSCSVQSGCLPTVCPQSLFIWTVQYRKHFNWFSTMSTRTVLTLTNKSRIRGVPE</sequence>
<reference evidence="1" key="1">
    <citation type="submission" date="2021-05" db="EMBL/GenBank/DDBJ databases">
        <authorList>
            <person name="Alioto T."/>
            <person name="Alioto T."/>
            <person name="Gomez Garrido J."/>
        </authorList>
    </citation>
    <scope>NUCLEOTIDE SEQUENCE</scope>
</reference>
<dbReference type="EMBL" id="HBUF01389286">
    <property type="protein sequence ID" value="CAG6733267.1"/>
    <property type="molecule type" value="Transcribed_RNA"/>
</dbReference>